<sequence length="61" mass="7080">MRQIKMKQIKRTADYTIYQKRSGRYAVHVPHEKRWVNGEAKETILRDEQLIPGAGAQPTAD</sequence>
<evidence type="ECO:0000313" key="2">
    <source>
        <dbReference type="Proteomes" id="UP000740754"/>
    </source>
</evidence>
<gene>
    <name evidence="1" type="ORF">HF203_08475</name>
</gene>
<protein>
    <submittedName>
        <fullName evidence="1">Uncharacterized protein</fullName>
    </submittedName>
</protein>
<dbReference type="EMBL" id="JAAXKX010000009">
    <property type="protein sequence ID" value="NKN33257.1"/>
    <property type="molecule type" value="Genomic_DNA"/>
</dbReference>
<keyword evidence="2" id="KW-1185">Reference proteome</keyword>
<accession>A0ABX1I6Z7</accession>
<evidence type="ECO:0000313" key="1">
    <source>
        <dbReference type="EMBL" id="NKN33257.1"/>
    </source>
</evidence>
<name>A0ABX1I6Z7_9GAMM</name>
<reference evidence="1 2" key="1">
    <citation type="submission" date="2020-04" db="EMBL/GenBank/DDBJ databases">
        <title>Draft Whole-Genome sequence of Marichromatium bheemlicum DSM 18632, type strain.</title>
        <authorList>
            <person name="Kyndt J.A."/>
            <person name="Meyer T.E."/>
        </authorList>
    </citation>
    <scope>NUCLEOTIDE SEQUENCE [LARGE SCALE GENOMIC DNA]</scope>
    <source>
        <strain evidence="1 2">DSM 18632</strain>
    </source>
</reference>
<organism evidence="1 2">
    <name type="scientific">Marichromatium bheemlicum</name>
    <dbReference type="NCBI Taxonomy" id="365339"/>
    <lineage>
        <taxon>Bacteria</taxon>
        <taxon>Pseudomonadati</taxon>
        <taxon>Pseudomonadota</taxon>
        <taxon>Gammaproteobacteria</taxon>
        <taxon>Chromatiales</taxon>
        <taxon>Chromatiaceae</taxon>
        <taxon>Marichromatium</taxon>
    </lineage>
</organism>
<dbReference type="RefSeq" id="WP_168668417.1">
    <property type="nucleotide sequence ID" value="NZ_JAAXKX010000009.1"/>
</dbReference>
<dbReference type="Proteomes" id="UP000740754">
    <property type="component" value="Unassembled WGS sequence"/>
</dbReference>
<comment type="caution">
    <text evidence="1">The sequence shown here is derived from an EMBL/GenBank/DDBJ whole genome shotgun (WGS) entry which is preliminary data.</text>
</comment>
<proteinExistence type="predicted"/>